<feature type="chain" id="PRO_5044856799" evidence="1">
    <location>
        <begin position="27"/>
        <end position="500"/>
    </location>
</feature>
<protein>
    <submittedName>
        <fullName evidence="2">Uncharacterized protein</fullName>
    </submittedName>
</protein>
<proteinExistence type="predicted"/>
<feature type="signal peptide" evidence="1">
    <location>
        <begin position="1"/>
        <end position="26"/>
    </location>
</feature>
<dbReference type="EMBL" id="JBICBT010000357">
    <property type="protein sequence ID" value="KAL3116549.1"/>
    <property type="molecule type" value="Genomic_DNA"/>
</dbReference>
<organism evidence="2 3">
    <name type="scientific">Heterodera trifolii</name>
    <dbReference type="NCBI Taxonomy" id="157864"/>
    <lineage>
        <taxon>Eukaryota</taxon>
        <taxon>Metazoa</taxon>
        <taxon>Ecdysozoa</taxon>
        <taxon>Nematoda</taxon>
        <taxon>Chromadorea</taxon>
        <taxon>Rhabditida</taxon>
        <taxon>Tylenchina</taxon>
        <taxon>Tylenchomorpha</taxon>
        <taxon>Tylenchoidea</taxon>
        <taxon>Heteroderidae</taxon>
        <taxon>Heteroderinae</taxon>
        <taxon>Heterodera</taxon>
    </lineage>
</organism>
<evidence type="ECO:0000256" key="1">
    <source>
        <dbReference type="SAM" id="SignalP"/>
    </source>
</evidence>
<keyword evidence="1" id="KW-0732">Signal</keyword>
<gene>
    <name evidence="2" type="ORF">niasHT_009957</name>
</gene>
<comment type="caution">
    <text evidence="2">The sequence shown here is derived from an EMBL/GenBank/DDBJ whole genome shotgun (WGS) entry which is preliminary data.</text>
</comment>
<dbReference type="AlphaFoldDB" id="A0ABD2LN70"/>
<sequence>MSNLTHLHTIISILLIALPISIRGNATNDASENGTTVALGNATNDFLGNGPADAPENGTTVALGNATNGAFGKSRTDSLANLSTDFLGNGPADAPENGTTVALGNATNDFIGNGPVDAIGNLSTDALQNAKTALETGSNDALGNSLTAHAPGISRAIGAKGTTDIGALKKREQREAVTREKRVIVTVALEVVKVFGKALLTAVGTNLGNLIFDSSGKDKEEKIEPKQYAANTAVNCTIDCSKEGCDWHDCHPKPGWDNKDGCCLDNYETKCCKPESIVGKRYFHSWDYKLERMKTSTSECFLYLDEAGCIPCGWRLCTKVVEADFTENFVCECCEKSKFMKCHWKWTDKCHFQPNINHDPDTLKCKCNWKIRFSEKGFACCDKQRLKNCTDLLAIPKDDISLLEENKNKATPFSDNDTCKQLQKEQCDCEWGTCHKRRGRRKSACCTTHYDLVCCKGEKPDGNSVLENGTNAKTPTVFVLLMIVLKMLVNRIVDANLWEN</sequence>
<dbReference type="Proteomes" id="UP001620626">
    <property type="component" value="Unassembled WGS sequence"/>
</dbReference>
<keyword evidence="3" id="KW-1185">Reference proteome</keyword>
<evidence type="ECO:0000313" key="2">
    <source>
        <dbReference type="EMBL" id="KAL3116549.1"/>
    </source>
</evidence>
<accession>A0ABD2LN70</accession>
<evidence type="ECO:0000313" key="3">
    <source>
        <dbReference type="Proteomes" id="UP001620626"/>
    </source>
</evidence>
<name>A0ABD2LN70_9BILA</name>
<reference evidence="2 3" key="1">
    <citation type="submission" date="2024-10" db="EMBL/GenBank/DDBJ databases">
        <authorList>
            <person name="Kim D."/>
        </authorList>
    </citation>
    <scope>NUCLEOTIDE SEQUENCE [LARGE SCALE GENOMIC DNA]</scope>
    <source>
        <strain evidence="2">BH-2024</strain>
    </source>
</reference>